<feature type="transmembrane region" description="Helical" evidence="1">
    <location>
        <begin position="180"/>
        <end position="201"/>
    </location>
</feature>
<evidence type="ECO:0000313" key="2">
    <source>
        <dbReference type="EMBL" id="WWX24598.1"/>
    </source>
</evidence>
<keyword evidence="1" id="KW-0472">Membrane</keyword>
<feature type="transmembrane region" description="Helical" evidence="1">
    <location>
        <begin position="207"/>
        <end position="228"/>
    </location>
</feature>
<dbReference type="Proteomes" id="UP001375370">
    <property type="component" value="Chromosome"/>
</dbReference>
<evidence type="ECO:0000256" key="1">
    <source>
        <dbReference type="SAM" id="Phobius"/>
    </source>
</evidence>
<accession>A0ABZ2J2R7</accession>
<feature type="transmembrane region" description="Helical" evidence="1">
    <location>
        <begin position="12"/>
        <end position="37"/>
    </location>
</feature>
<keyword evidence="3" id="KW-1185">Reference proteome</keyword>
<sequence length="329" mass="36029">MHLIGLVRSNFNPLFFQASLAAGGIALMAFNFLQFAVPHGEGFIRFTDIFWSSLPGLQLVLYGVLVAVMFPAVIIHVLLTGIFLRGLFTWLSGRQTVIGLINDPYRNFTTFPVIGSLAMSAIVLWAPVGFFVPQVASGLQSLMLPSLVFFGILFVALFSLEFKVLQVLAKGPVDTGKFNFGWLADVFAFGLVALNGSGIAITANDPVIARLAGMATLVTIAVGLVLLATKMFYLVRNQLRARRLPDTPILPAFFVLVPILCLFGISLFRMPPQLQTFFSFDVTSFSSQALGLTYAAAVAWVVFAIVLLTDYFKTHFIRSKYSPPQWGIV</sequence>
<organism evidence="2 3">
    <name type="scientific">Candidatus Dehalogenimonas loeffleri</name>
    <dbReference type="NCBI Taxonomy" id="3127115"/>
    <lineage>
        <taxon>Bacteria</taxon>
        <taxon>Bacillati</taxon>
        <taxon>Chloroflexota</taxon>
        <taxon>Dehalococcoidia</taxon>
        <taxon>Dehalococcoidales</taxon>
        <taxon>Dehalococcoidaceae</taxon>
        <taxon>Dehalogenimonas</taxon>
    </lineage>
</organism>
<gene>
    <name evidence="2" type="ORF">V8247_04840</name>
</gene>
<dbReference type="EMBL" id="CP146612">
    <property type="protein sequence ID" value="WWX24598.1"/>
    <property type="molecule type" value="Genomic_DNA"/>
</dbReference>
<keyword evidence="1" id="KW-1133">Transmembrane helix</keyword>
<reference evidence="2 3" key="1">
    <citation type="submission" date="2024-03" db="EMBL/GenBank/DDBJ databases">
        <title>A Dehalogenimonas Isolated from Estuarine Sediments Dihaloeliminates Chlorinated Alkanes.</title>
        <authorList>
            <person name="Yang Y."/>
            <person name="Wang H."/>
        </authorList>
    </citation>
    <scope>NUCLEOTIDE SEQUENCE [LARGE SCALE GENOMIC DNA]</scope>
    <source>
        <strain evidence="2 3">W</strain>
    </source>
</reference>
<evidence type="ECO:0000313" key="3">
    <source>
        <dbReference type="Proteomes" id="UP001375370"/>
    </source>
</evidence>
<feature type="transmembrane region" description="Helical" evidence="1">
    <location>
        <begin position="289"/>
        <end position="312"/>
    </location>
</feature>
<feature type="transmembrane region" description="Helical" evidence="1">
    <location>
        <begin position="249"/>
        <end position="269"/>
    </location>
</feature>
<feature type="transmembrane region" description="Helical" evidence="1">
    <location>
        <begin position="142"/>
        <end position="160"/>
    </location>
</feature>
<feature type="transmembrane region" description="Helical" evidence="1">
    <location>
        <begin position="57"/>
        <end position="88"/>
    </location>
</feature>
<proteinExistence type="predicted"/>
<keyword evidence="1" id="KW-0812">Transmembrane</keyword>
<dbReference type="InterPro" id="IPR059133">
    <property type="entry name" value="TsoY-like"/>
</dbReference>
<dbReference type="NCBIfam" id="NF047643">
    <property type="entry name" value="seleno_TsoY"/>
    <property type="match status" value="1"/>
</dbReference>
<name>A0ABZ2J2R7_9CHLR</name>
<protein>
    <submittedName>
        <fullName evidence="2">Uncharacterized protein</fullName>
    </submittedName>
</protein>
<feature type="transmembrane region" description="Helical" evidence="1">
    <location>
        <begin position="108"/>
        <end position="130"/>
    </location>
</feature>
<dbReference type="NCBIfam" id="NF047644">
    <property type="entry name" value="TsoY_fam"/>
    <property type="match status" value="1"/>
</dbReference>